<keyword evidence="7" id="KW-0813">Transport</keyword>
<sequence>MPLKINESAEESAINLTPMIDIVFLLIIFFMVGTQFTQQENQFEIKLPSVEAAQPLTTLPDEIVVMVSRDGAVLLDGKSTSLPELETRLKQAKKNYADQAVVVRGDGQGVYQHVMDVMGVCHRAAITHINLPAQLKREEQP</sequence>
<evidence type="ECO:0000256" key="8">
    <source>
        <dbReference type="SAM" id="Phobius"/>
    </source>
</evidence>
<keyword evidence="4 7" id="KW-0812">Transmembrane</keyword>
<organism evidence="9">
    <name type="scientific">uncultured planctomycete 3FN</name>
    <dbReference type="NCBI Taxonomy" id="455066"/>
    <lineage>
        <taxon>Bacteria</taxon>
        <taxon>Pseudomonadati</taxon>
        <taxon>Planctomycetota</taxon>
        <taxon>Planctomycetia</taxon>
        <taxon>Planctomycetales</taxon>
        <taxon>environmental samples</taxon>
    </lineage>
</organism>
<dbReference type="PANTHER" id="PTHR30558:SF3">
    <property type="entry name" value="BIOPOLYMER TRANSPORT PROTEIN EXBD-RELATED"/>
    <property type="match status" value="1"/>
</dbReference>
<name>A9LGW8_9BACT</name>
<keyword evidence="3" id="KW-1003">Cell membrane</keyword>
<dbReference type="AlphaFoldDB" id="A9LGW8"/>
<keyword evidence="5 8" id="KW-1133">Transmembrane helix</keyword>
<evidence type="ECO:0000256" key="3">
    <source>
        <dbReference type="ARBA" id="ARBA00022475"/>
    </source>
</evidence>
<gene>
    <name evidence="9" type="primary">exbD</name>
    <name evidence="9" type="ORF">3FN_16</name>
</gene>
<dbReference type="PANTHER" id="PTHR30558">
    <property type="entry name" value="EXBD MEMBRANE COMPONENT OF PMF-DRIVEN MACROMOLECULE IMPORT SYSTEM"/>
    <property type="match status" value="1"/>
</dbReference>
<evidence type="ECO:0000256" key="6">
    <source>
        <dbReference type="ARBA" id="ARBA00023136"/>
    </source>
</evidence>
<keyword evidence="7" id="KW-0653">Protein transport</keyword>
<evidence type="ECO:0000256" key="1">
    <source>
        <dbReference type="ARBA" id="ARBA00004162"/>
    </source>
</evidence>
<evidence type="ECO:0000256" key="2">
    <source>
        <dbReference type="ARBA" id="ARBA00005811"/>
    </source>
</evidence>
<dbReference type="GO" id="GO:0022857">
    <property type="term" value="F:transmembrane transporter activity"/>
    <property type="evidence" value="ECO:0007669"/>
    <property type="project" value="InterPro"/>
</dbReference>
<reference evidence="9" key="1">
    <citation type="journal article" date="2007" name="ISME J.">
        <title>Fosmids of novel marine Planctomycetes from the Namibian and Oregon coast upwelling systems and their cross-comparison with planctomycete genomes.</title>
        <authorList>
            <person name="Woebken D."/>
            <person name="Teeling H."/>
            <person name="Wecker P."/>
            <person name="Dumitriu A."/>
            <person name="Kostadinov I."/>
            <person name="DeLong E.F."/>
            <person name="Amann R."/>
            <person name="Gloeckner F.O."/>
        </authorList>
    </citation>
    <scope>NUCLEOTIDE SEQUENCE</scope>
</reference>
<protein>
    <submittedName>
        <fullName evidence="9">Biopolymer transport protein</fullName>
    </submittedName>
</protein>
<keyword evidence="6 8" id="KW-0472">Membrane</keyword>
<dbReference type="InterPro" id="IPR003400">
    <property type="entry name" value="ExbD"/>
</dbReference>
<comment type="subcellular location">
    <subcellularLocation>
        <location evidence="1">Cell membrane</location>
        <topology evidence="1">Single-pass membrane protein</topology>
    </subcellularLocation>
    <subcellularLocation>
        <location evidence="7">Cell membrane</location>
        <topology evidence="7">Single-pass type II membrane protein</topology>
    </subcellularLocation>
</comment>
<feature type="transmembrane region" description="Helical" evidence="8">
    <location>
        <begin position="12"/>
        <end position="32"/>
    </location>
</feature>
<evidence type="ECO:0000256" key="4">
    <source>
        <dbReference type="ARBA" id="ARBA00022692"/>
    </source>
</evidence>
<comment type="similarity">
    <text evidence="2 7">Belongs to the ExbD/TolR family.</text>
</comment>
<proteinExistence type="inferred from homology"/>
<dbReference type="GO" id="GO:0015031">
    <property type="term" value="P:protein transport"/>
    <property type="evidence" value="ECO:0007669"/>
    <property type="project" value="UniProtKB-KW"/>
</dbReference>
<evidence type="ECO:0000313" key="9">
    <source>
        <dbReference type="EMBL" id="ABX10639.1"/>
    </source>
</evidence>
<dbReference type="Pfam" id="PF02472">
    <property type="entry name" value="ExbD"/>
    <property type="match status" value="1"/>
</dbReference>
<dbReference type="EMBL" id="EF591886">
    <property type="protein sequence ID" value="ABX10639.1"/>
    <property type="molecule type" value="Genomic_DNA"/>
</dbReference>
<accession>A9LGW8</accession>
<evidence type="ECO:0000256" key="7">
    <source>
        <dbReference type="RuleBase" id="RU003879"/>
    </source>
</evidence>
<dbReference type="Gene3D" id="3.30.420.270">
    <property type="match status" value="1"/>
</dbReference>
<dbReference type="GO" id="GO:0005886">
    <property type="term" value="C:plasma membrane"/>
    <property type="evidence" value="ECO:0007669"/>
    <property type="project" value="UniProtKB-SubCell"/>
</dbReference>
<evidence type="ECO:0000256" key="5">
    <source>
        <dbReference type="ARBA" id="ARBA00022989"/>
    </source>
</evidence>